<dbReference type="SUPFAM" id="SSF54001">
    <property type="entry name" value="Cysteine proteinases"/>
    <property type="match status" value="1"/>
</dbReference>
<reference evidence="1 2" key="1">
    <citation type="submission" date="2012-02" db="EMBL/GenBank/DDBJ databases">
        <title>The Genome Sequence of Bacteroides cellulosilyticus CL02T12C19.</title>
        <authorList>
            <consortium name="The Broad Institute Genome Sequencing Platform"/>
            <person name="Earl A."/>
            <person name="Ward D."/>
            <person name="Feldgarden M."/>
            <person name="Gevers D."/>
            <person name="Zitomersky N.L."/>
            <person name="Coyne M.J."/>
            <person name="Comstock L.E."/>
            <person name="Young S.K."/>
            <person name="Zeng Q."/>
            <person name="Gargeya S."/>
            <person name="Fitzgerald M."/>
            <person name="Haas B."/>
            <person name="Abouelleil A."/>
            <person name="Alvarado L."/>
            <person name="Arachchi H.M."/>
            <person name="Berlin A."/>
            <person name="Chapman S.B."/>
            <person name="Gearin G."/>
            <person name="Goldberg J."/>
            <person name="Griggs A."/>
            <person name="Gujja S."/>
            <person name="Hansen M."/>
            <person name="Heiman D."/>
            <person name="Howarth C."/>
            <person name="Larimer J."/>
            <person name="Lui A."/>
            <person name="MacDonald P.J.P."/>
            <person name="McCowen C."/>
            <person name="Montmayeur A."/>
            <person name="Murphy C."/>
            <person name="Neiman D."/>
            <person name="Pearson M."/>
            <person name="Priest M."/>
            <person name="Roberts A."/>
            <person name="Saif S."/>
            <person name="Shea T."/>
            <person name="Sisk P."/>
            <person name="Stolte C."/>
            <person name="Sykes S."/>
            <person name="Wortman J."/>
            <person name="Nusbaum C."/>
            <person name="Birren B."/>
        </authorList>
    </citation>
    <scope>NUCLEOTIDE SEQUENCE [LARGE SCALE GENOMIC DNA]</scope>
    <source>
        <strain evidence="1 2">CL02T12C19</strain>
    </source>
</reference>
<sequence length="648" mass="75433">MQSENKASDTVYRHLIQQLIGMICACYVMSCSGGGSQLGAVLSSADDNRDELLQVLEHYRNIPLKLEAARFLIANMPAHRTYVGKEIDSLKRMKKESIQQGRISDEIVTHWKSFDYSSSQVVKDIDVIKADILIENIDLAFEAWEKRSWSKQYSFEDFCEYVLPYRIGDEPLEKWRRIYYERYSPVLDSLYQGNDVVEAARVMANYLKEEGFTNHTDFNLPHLGALFLLENRVGYCRDNCDIATYVMRSLGIPITMDFYEMSPSYNSRHFWSALIDTTGLVVPFNYTEREIVRRPQEERKKGKVYRTCYGIQPEKYSGLYTDKEVPTFFRRPFMKDVSDEYFPESNVKLESNEVIDDHWGYLCVFTGTELQPIDISEFHGKKIEFANVEPGLIYFPAFRKAGKMQAFNYPFLLKEDSIEYFIPDTTRKRCVVLTRKYPIGRNPMFLGTAVGVKIEGANRKDFRDAELLCQVVDTPKINYNILFPTVQKKFRYVRYSAPEEKQIQVGEWYMYGIDTETAIAPEKIWANHPLSDIHKKILSLLTDDDWSSFYMSAVKGEQLIFDLGIPQILSHFILIPRNDDNYIHLGDRYELFYHGGIKGWISLGKQIAEGTELYYEGVPDGALLWLHNHTRGKEERCFYMKDGKQLFI</sequence>
<keyword evidence="2" id="KW-1185">Reference proteome</keyword>
<gene>
    <name evidence="1" type="ORF">HMPREF1062_02474</name>
</gene>
<proteinExistence type="predicted"/>
<dbReference type="InterPro" id="IPR038765">
    <property type="entry name" value="Papain-like_cys_pep_sf"/>
</dbReference>
<dbReference type="PANTHER" id="PTHR35532:SF5">
    <property type="entry name" value="CARBOHYDRATE-BINDING DOMAIN-CONTAINING PROTEIN"/>
    <property type="match status" value="1"/>
</dbReference>
<comment type="caution">
    <text evidence="1">The sequence shown here is derived from an EMBL/GenBank/DDBJ whole genome shotgun (WGS) entry which is preliminary data.</text>
</comment>
<dbReference type="EMBL" id="AGXG01000054">
    <property type="protein sequence ID" value="EIY31813.1"/>
    <property type="molecule type" value="Genomic_DNA"/>
</dbReference>
<dbReference type="Proteomes" id="UP000003741">
    <property type="component" value="Unassembled WGS sequence"/>
</dbReference>
<dbReference type="Gene3D" id="2.60.120.260">
    <property type="entry name" value="Galactose-binding domain-like"/>
    <property type="match status" value="1"/>
</dbReference>
<dbReference type="PANTHER" id="PTHR35532">
    <property type="entry name" value="SIMILAR TO POLYHYDROXYALKANOATE DEPOLYMERASE"/>
    <property type="match status" value="1"/>
</dbReference>
<dbReference type="PROSITE" id="PS51257">
    <property type="entry name" value="PROKAR_LIPOPROTEIN"/>
    <property type="match status" value="1"/>
</dbReference>
<organism evidence="1 2">
    <name type="scientific">Bacteroides cellulosilyticus CL02T12C19</name>
    <dbReference type="NCBI Taxonomy" id="997874"/>
    <lineage>
        <taxon>Bacteria</taxon>
        <taxon>Pseudomonadati</taxon>
        <taxon>Bacteroidota</taxon>
        <taxon>Bacteroidia</taxon>
        <taxon>Bacteroidales</taxon>
        <taxon>Bacteroidaceae</taxon>
        <taxon>Bacteroides</taxon>
    </lineage>
</organism>
<protein>
    <recommendedName>
        <fullName evidence="3">Peptide-N(4)-(N-acetyl-beta-glucosaminyl)asparagine amidase</fullName>
    </recommendedName>
</protein>
<evidence type="ECO:0000313" key="2">
    <source>
        <dbReference type="Proteomes" id="UP000003741"/>
    </source>
</evidence>
<dbReference type="AlphaFoldDB" id="I9QQZ1"/>
<evidence type="ECO:0000313" key="1">
    <source>
        <dbReference type="EMBL" id="EIY31813.1"/>
    </source>
</evidence>
<name>I9QQZ1_9BACE</name>
<dbReference type="PATRIC" id="fig|997874.3.peg.2534"/>
<evidence type="ECO:0008006" key="3">
    <source>
        <dbReference type="Google" id="ProtNLM"/>
    </source>
</evidence>
<accession>I9QQZ1</accession>
<dbReference type="HOGENOM" id="CLU_014876_0_0_10"/>